<name>A0A084AJQ7_STACB</name>
<evidence type="ECO:0000259" key="5">
    <source>
        <dbReference type="PROSITE" id="PS50011"/>
    </source>
</evidence>
<feature type="domain" description="Protein kinase" evidence="5">
    <location>
        <begin position="55"/>
        <end position="322"/>
    </location>
</feature>
<dbReference type="Pfam" id="PF00069">
    <property type="entry name" value="Pkinase"/>
    <property type="match status" value="1"/>
</dbReference>
<evidence type="ECO:0000313" key="6">
    <source>
        <dbReference type="EMBL" id="KEY65536.1"/>
    </source>
</evidence>
<dbReference type="HOGENOM" id="CLU_790296_0_0_1"/>
<sequence>MPATDILDSYLDFWVSAASGTGVLGTEAEPDKFNFLTFLAIAQTFQIEFLPLAWDTARGVIGTGGSSKIHQALIDINTGFAFKTYHKRKISEEQVFRSLIAEITLQGICWDVSADDEKPWPVLVFEKSHLGDLYEFARNGGRDVTVEQRLGLCLDIGQAIMDMHSNQIVHGDIKPENILIFRDRSGRYSARVIDFGYSTRYVHDKQRITLPRSEPWNAPENDGRTRGWTPLQAVKSDLFCLGMLYLWLLFEPCLRGTAPALQSRTEDSLRRMKGELPIYAQKLLASEISLDDDMRKILERFFNSSLMQDPEQRDAGSLQNFLRQVDPQRIKSQGMELDNLEYNIESSHFKV</sequence>
<feature type="binding site" evidence="3">
    <location>
        <position position="83"/>
    </location>
    <ligand>
        <name>ATP</name>
        <dbReference type="ChEBI" id="CHEBI:30616"/>
    </ligand>
</feature>
<dbReference type="Gene3D" id="1.10.510.10">
    <property type="entry name" value="Transferase(Phosphotransferase) domain 1"/>
    <property type="match status" value="1"/>
</dbReference>
<gene>
    <name evidence="6" type="ORF">S7711_10073</name>
</gene>
<accession>A0A084AJQ7</accession>
<dbReference type="InterPro" id="IPR017441">
    <property type="entry name" value="Protein_kinase_ATP_BS"/>
</dbReference>
<dbReference type="SUPFAM" id="SSF56112">
    <property type="entry name" value="Protein kinase-like (PK-like)"/>
    <property type="match status" value="1"/>
</dbReference>
<keyword evidence="4" id="KW-0418">Kinase</keyword>
<dbReference type="GO" id="GO:0004674">
    <property type="term" value="F:protein serine/threonine kinase activity"/>
    <property type="evidence" value="ECO:0007669"/>
    <property type="project" value="UniProtKB-KW"/>
</dbReference>
<dbReference type="EMBL" id="KL648698">
    <property type="protein sequence ID" value="KEY65536.1"/>
    <property type="molecule type" value="Genomic_DNA"/>
</dbReference>
<dbReference type="PANTHER" id="PTHR24362:SF309">
    <property type="entry name" value="PROTEIN KINASE DOMAIN-CONTAINING PROTEIN"/>
    <property type="match status" value="1"/>
</dbReference>
<keyword evidence="4" id="KW-0723">Serine/threonine-protein kinase</keyword>
<dbReference type="PROSITE" id="PS00108">
    <property type="entry name" value="PROTEIN_KINASE_ST"/>
    <property type="match status" value="1"/>
</dbReference>
<dbReference type="InterPro" id="IPR008271">
    <property type="entry name" value="Ser/Thr_kinase_AS"/>
</dbReference>
<dbReference type="InterPro" id="IPR000719">
    <property type="entry name" value="Prot_kinase_dom"/>
</dbReference>
<evidence type="ECO:0000256" key="3">
    <source>
        <dbReference type="PROSITE-ProRule" id="PRU10141"/>
    </source>
</evidence>
<dbReference type="SMART" id="SM00220">
    <property type="entry name" value="S_TKc"/>
    <property type="match status" value="1"/>
</dbReference>
<dbReference type="PANTHER" id="PTHR24362">
    <property type="entry name" value="SERINE/THREONINE-PROTEIN KINASE NEK"/>
    <property type="match status" value="1"/>
</dbReference>
<evidence type="ECO:0000256" key="4">
    <source>
        <dbReference type="RuleBase" id="RU000304"/>
    </source>
</evidence>
<keyword evidence="2 3" id="KW-0067">ATP-binding</keyword>
<evidence type="ECO:0000313" key="7">
    <source>
        <dbReference type="Proteomes" id="UP000028045"/>
    </source>
</evidence>
<dbReference type="Proteomes" id="UP000028045">
    <property type="component" value="Unassembled WGS sequence"/>
</dbReference>
<keyword evidence="4" id="KW-0808">Transferase</keyword>
<dbReference type="PROSITE" id="PS50011">
    <property type="entry name" value="PROTEIN_KINASE_DOM"/>
    <property type="match status" value="1"/>
</dbReference>
<organism evidence="6 7">
    <name type="scientific">Stachybotrys chartarum (strain CBS 109288 / IBT 7711)</name>
    <name type="common">Toxic black mold</name>
    <name type="synonym">Stilbospora chartarum</name>
    <dbReference type="NCBI Taxonomy" id="1280523"/>
    <lineage>
        <taxon>Eukaryota</taxon>
        <taxon>Fungi</taxon>
        <taxon>Dikarya</taxon>
        <taxon>Ascomycota</taxon>
        <taxon>Pezizomycotina</taxon>
        <taxon>Sordariomycetes</taxon>
        <taxon>Hypocreomycetidae</taxon>
        <taxon>Hypocreales</taxon>
        <taxon>Stachybotryaceae</taxon>
        <taxon>Stachybotrys</taxon>
    </lineage>
</organism>
<evidence type="ECO:0000256" key="2">
    <source>
        <dbReference type="ARBA" id="ARBA00022840"/>
    </source>
</evidence>
<reference evidence="6 7" key="1">
    <citation type="journal article" date="2014" name="BMC Genomics">
        <title>Comparative genome sequencing reveals chemotype-specific gene clusters in the toxigenic black mold Stachybotrys.</title>
        <authorList>
            <person name="Semeiks J."/>
            <person name="Borek D."/>
            <person name="Otwinowski Z."/>
            <person name="Grishin N.V."/>
        </authorList>
    </citation>
    <scope>NUCLEOTIDE SEQUENCE [LARGE SCALE GENOMIC DNA]</scope>
    <source>
        <strain evidence="7">CBS 109288 / IBT 7711</strain>
    </source>
</reference>
<dbReference type="OrthoDB" id="4062651at2759"/>
<dbReference type="AlphaFoldDB" id="A0A084AJQ7"/>
<keyword evidence="7" id="KW-1185">Reference proteome</keyword>
<comment type="similarity">
    <text evidence="4">Belongs to the protein kinase superfamily.</text>
</comment>
<dbReference type="CDD" id="cd00180">
    <property type="entry name" value="PKc"/>
    <property type="match status" value="1"/>
</dbReference>
<evidence type="ECO:0000256" key="1">
    <source>
        <dbReference type="ARBA" id="ARBA00022741"/>
    </source>
</evidence>
<keyword evidence="1 3" id="KW-0547">Nucleotide-binding</keyword>
<proteinExistence type="inferred from homology"/>
<dbReference type="PROSITE" id="PS00107">
    <property type="entry name" value="PROTEIN_KINASE_ATP"/>
    <property type="match status" value="1"/>
</dbReference>
<protein>
    <recommendedName>
        <fullName evidence="5">Protein kinase domain-containing protein</fullName>
    </recommendedName>
</protein>
<dbReference type="GO" id="GO:0005524">
    <property type="term" value="F:ATP binding"/>
    <property type="evidence" value="ECO:0007669"/>
    <property type="project" value="UniProtKB-UniRule"/>
</dbReference>
<dbReference type="InterPro" id="IPR011009">
    <property type="entry name" value="Kinase-like_dom_sf"/>
</dbReference>